<keyword evidence="6 7" id="KW-0720">Serine protease</keyword>
<dbReference type="InterPro" id="IPR011042">
    <property type="entry name" value="6-blade_b-propeller_TolB-like"/>
</dbReference>
<dbReference type="InterPro" id="IPR028204">
    <property type="entry name" value="Tricorn_C1"/>
</dbReference>
<gene>
    <name evidence="13" type="ORF">FHG85_02045</name>
</gene>
<dbReference type="Proteomes" id="UP000500961">
    <property type="component" value="Chromosome"/>
</dbReference>
<evidence type="ECO:0000256" key="7">
    <source>
        <dbReference type="PIRNR" id="PIRNR036421"/>
    </source>
</evidence>
<dbReference type="InterPro" id="IPR005151">
    <property type="entry name" value="Tail-specific_protease"/>
</dbReference>
<keyword evidence="11" id="KW-0732">Signal</keyword>
<dbReference type="Pfam" id="PF26549">
    <property type="entry name" value="Tricorn_N"/>
    <property type="match status" value="1"/>
</dbReference>
<evidence type="ECO:0000259" key="12">
    <source>
        <dbReference type="SMART" id="SM00245"/>
    </source>
</evidence>
<evidence type="ECO:0000256" key="3">
    <source>
        <dbReference type="ARBA" id="ARBA00022490"/>
    </source>
</evidence>
<evidence type="ECO:0000256" key="11">
    <source>
        <dbReference type="SAM" id="SignalP"/>
    </source>
</evidence>
<dbReference type="SUPFAM" id="SSF82171">
    <property type="entry name" value="DPP6 N-terminal domain-like"/>
    <property type="match status" value="1"/>
</dbReference>
<evidence type="ECO:0000256" key="6">
    <source>
        <dbReference type="ARBA" id="ARBA00022825"/>
    </source>
</evidence>
<feature type="signal peptide" evidence="11">
    <location>
        <begin position="1"/>
        <end position="23"/>
    </location>
</feature>
<dbReference type="GO" id="GO:0006508">
    <property type="term" value="P:proteolysis"/>
    <property type="evidence" value="ECO:0007669"/>
    <property type="project" value="UniProtKB-UniRule"/>
</dbReference>
<dbReference type="PIRSF" id="PIRSF036421">
    <property type="entry name" value="Tricorn_protease"/>
    <property type="match status" value="1"/>
</dbReference>
<evidence type="ECO:0000256" key="5">
    <source>
        <dbReference type="ARBA" id="ARBA00022801"/>
    </source>
</evidence>
<dbReference type="PANTHER" id="PTHR43253">
    <property type="entry name" value="TRICORN PROTEASE HOMOLOG 2-RELATED"/>
    <property type="match status" value="1"/>
</dbReference>
<evidence type="ECO:0000256" key="9">
    <source>
        <dbReference type="PIRSR" id="PIRSR036421-3"/>
    </source>
</evidence>
<evidence type="ECO:0000313" key="13">
    <source>
        <dbReference type="EMBL" id="QKG79095.1"/>
    </source>
</evidence>
<dbReference type="SUPFAM" id="SSF50156">
    <property type="entry name" value="PDZ domain-like"/>
    <property type="match status" value="1"/>
</dbReference>
<feature type="region of interest" description="Disordered" evidence="10">
    <location>
        <begin position="573"/>
        <end position="600"/>
    </location>
</feature>
<evidence type="ECO:0000313" key="14">
    <source>
        <dbReference type="Proteomes" id="UP000500961"/>
    </source>
</evidence>
<feature type="chain" id="PRO_5029811098" description="Tricorn protease homolog" evidence="11">
    <location>
        <begin position="24"/>
        <end position="1088"/>
    </location>
</feature>
<dbReference type="PANTHER" id="PTHR43253:SF1">
    <property type="entry name" value="TRICORN PROTEASE HOMOLOG 2-RELATED"/>
    <property type="match status" value="1"/>
</dbReference>
<dbReference type="EC" id="3.4.21.-" evidence="7"/>
<dbReference type="Gene3D" id="3.30.750.44">
    <property type="match status" value="1"/>
</dbReference>
<feature type="site" description="Transition state stabilizer; via amide nitrogen" evidence="9">
    <location>
        <position position="995"/>
    </location>
</feature>
<sequence length="1088" mass="123838">MKKFILKLAAATIMIFVSLSNVKSDNAPLWMRYPAISPNGEFIAFCYKGDIYKVPSKGGEAIQLTSNPAYDYMPVWSPDGSHIAFASNRYGNFDIYVVSASGGEPQRLTYHSANEIPSCFSPDGKEVIFSANIQDSHLNVLFPSRILGELYSVPITGGEINQILTTPAEYVNFSPDGNFLAYTDRKGYEDIWRKHHKSSVTRDIWIYNIKEKTHKKITNFEGEDRNAVFSPDGKTLYYLTEQTGSFNIASMPISGDGESKILSNFDKHPVRFLSVDNKGTLCFHYNGGIYTMLPGESPSKVNITIRADRSEPEYVNKTINNGATEISISPKGKELALIIRGDIYVTSTDYSTTKRITNTPEQERSVSFSPDGKKLIYAAERNGSWNIYQTSIVSEEEPNFTLSTLLKEELIVDIPEEAFQPAYSPDGKEVAFLKERTTLCVKNLETGKIRTILDGKYNYSYRDGDQWYQWSPDGKWFAVNFMEVPSWPNSDVALVKADGSGEFFNLTPSGYEDNSPKWAMNGNAIIWFNDQMGMRSHGSWGSEFDVYAIFLNQKTFEEFKLPKIEWEILKEKEKEEQKSNEKEKEKSKKAKRKNLNTNNKSTKPIEIDFDGIEERKVRLTINSSNLSDAILTPDGDKLYYLSKFEKGYDLWVNELKDNKTKLLVKIDGDAGYMQMDKDQKYIYLLSDGKPMKINISNNKLTTIKFSADQTINPQGEREYLFEHMWRQVSKKFYDTALHGTDWEFYKKEYKRFLPHINNNFDFSEMMSELLGELNGSHTGCRYYYRSDNADQTASLGIFIDFNYKGKGIRIAEVIENSPLISSKFEIKAGCIIEKIDGNEILTNSDYFRALNRKKGKQTLVEIFNPATGKRWSQIVKPISLNEESNLLYKNWVKKRAADVERLSNGRIGYVHVKGMNSESFRKVYADLLGKYRDKEAVIVDTRFNGGGWLHDDLATLLSGKRYVDYVPRGQYIGSEPISKWYKPSIVLVSEGNYSDAHGFPFVYKTLKIGKLVGMPVPGTMTAVWWERLIDPSLVFGIPQMGVKALNGEYLENHQLYPDIQVSISPEDAATGIDTQIKAAVEELLKQLK</sequence>
<dbReference type="RefSeq" id="WP_173072613.1">
    <property type="nucleotide sequence ID" value="NZ_CP041345.1"/>
</dbReference>
<feature type="compositionally biased region" description="Basic and acidic residues" evidence="10">
    <location>
        <begin position="573"/>
        <end position="586"/>
    </location>
</feature>
<organism evidence="13 14">
    <name type="scientific">Tenuifilum thalassicum</name>
    <dbReference type="NCBI Taxonomy" id="2590900"/>
    <lineage>
        <taxon>Bacteria</taxon>
        <taxon>Pseudomonadati</taxon>
        <taxon>Bacteroidota</taxon>
        <taxon>Bacteroidia</taxon>
        <taxon>Bacteroidales</taxon>
        <taxon>Tenuifilaceae</taxon>
        <taxon>Tenuifilum</taxon>
    </lineage>
</organism>
<proteinExistence type="inferred from homology"/>
<comment type="function">
    <text evidence="7">Degrades oligopeptides.</text>
</comment>
<evidence type="ECO:0000256" key="2">
    <source>
        <dbReference type="ARBA" id="ARBA00008524"/>
    </source>
</evidence>
<keyword evidence="4 7" id="KW-0645">Protease</keyword>
<feature type="active site" description="Nucleophile" evidence="8">
    <location>
        <position position="994"/>
    </location>
</feature>
<dbReference type="SUPFAM" id="SSF69304">
    <property type="entry name" value="Tricorn protease N-terminal domain"/>
    <property type="match status" value="1"/>
</dbReference>
<keyword evidence="3 7" id="KW-0963">Cytoplasm</keyword>
<dbReference type="Pfam" id="PF07676">
    <property type="entry name" value="PD40"/>
    <property type="match status" value="1"/>
</dbReference>
<comment type="subcellular location">
    <subcellularLocation>
        <location evidence="1 7">Cytoplasm</location>
    </subcellularLocation>
</comment>
<keyword evidence="5 7" id="KW-0378">Hydrolase</keyword>
<dbReference type="Gene3D" id="2.120.10.30">
    <property type="entry name" value="TolB, C-terminal domain"/>
    <property type="match status" value="1"/>
</dbReference>
<dbReference type="Gene3D" id="2.120.10.60">
    <property type="entry name" value="Tricorn protease N-terminal domain"/>
    <property type="match status" value="2"/>
</dbReference>
<dbReference type="InterPro" id="IPR012393">
    <property type="entry name" value="Tricorn_protease"/>
</dbReference>
<dbReference type="SUPFAM" id="SSF63829">
    <property type="entry name" value="Calcium-dependent phosphotriesterase"/>
    <property type="match status" value="1"/>
</dbReference>
<dbReference type="InterPro" id="IPR036034">
    <property type="entry name" value="PDZ_sf"/>
</dbReference>
<accession>A0A7D3XK25</accession>
<dbReference type="SUPFAM" id="SSF52096">
    <property type="entry name" value="ClpP/crotonase"/>
    <property type="match status" value="1"/>
</dbReference>
<protein>
    <recommendedName>
        <fullName evidence="7">Tricorn protease homolog</fullName>
        <ecNumber evidence="7">3.4.21.-</ecNumber>
    </recommendedName>
</protein>
<dbReference type="GO" id="GO:0005737">
    <property type="term" value="C:cytoplasm"/>
    <property type="evidence" value="ECO:0007669"/>
    <property type="project" value="UniProtKB-SubCell"/>
</dbReference>
<evidence type="ECO:0000256" key="10">
    <source>
        <dbReference type="SAM" id="MobiDB-lite"/>
    </source>
</evidence>
<name>A0A7D3XK25_9BACT</name>
<dbReference type="Gene3D" id="3.90.226.10">
    <property type="entry name" value="2-enoyl-CoA Hydratase, Chain A, domain 1"/>
    <property type="match status" value="1"/>
</dbReference>
<dbReference type="Pfam" id="PF03572">
    <property type="entry name" value="Peptidase_S41"/>
    <property type="match status" value="1"/>
</dbReference>
<comment type="similarity">
    <text evidence="2 7">Belongs to the peptidase S41B family.</text>
</comment>
<dbReference type="SMART" id="SM00245">
    <property type="entry name" value="TSPc"/>
    <property type="match status" value="1"/>
</dbReference>
<evidence type="ECO:0000256" key="4">
    <source>
        <dbReference type="ARBA" id="ARBA00022670"/>
    </source>
</evidence>
<dbReference type="Pfam" id="PF14684">
    <property type="entry name" value="Tricorn_C1"/>
    <property type="match status" value="1"/>
</dbReference>
<dbReference type="AlphaFoldDB" id="A0A7D3XK25"/>
<dbReference type="KEGG" id="ttz:FHG85_02045"/>
<keyword evidence="14" id="KW-1185">Reference proteome</keyword>
<reference evidence="13 14" key="1">
    <citation type="submission" date="2019-07" db="EMBL/GenBank/DDBJ databases">
        <title>Thalassofilum flectens gen. nov., sp. nov., a novel moderate thermophilic anaerobe from a shallow sea hot spring in Kunashir Island (Russia), representing a new family in the order Bacteroidales, and proposal of Thalassofilacea fam. nov.</title>
        <authorList>
            <person name="Kochetkova T.V."/>
            <person name="Podosokorskaya O.A."/>
            <person name="Novikov A."/>
            <person name="Elcheninov A.G."/>
            <person name="Toshchakov S.V."/>
            <person name="Kublanov I.V."/>
        </authorList>
    </citation>
    <scope>NUCLEOTIDE SEQUENCE [LARGE SCALE GENOMIC DNA]</scope>
    <source>
        <strain evidence="13 14">38-H</strain>
    </source>
</reference>
<dbReference type="InterPro" id="IPR011659">
    <property type="entry name" value="WD40"/>
</dbReference>
<dbReference type="CDD" id="cd07562">
    <property type="entry name" value="Peptidase_S41_TRI"/>
    <property type="match status" value="1"/>
</dbReference>
<feature type="active site" description="Charge relay system" evidence="8">
    <location>
        <position position="1051"/>
    </location>
</feature>
<dbReference type="EMBL" id="CP041345">
    <property type="protein sequence ID" value="QKG79095.1"/>
    <property type="molecule type" value="Genomic_DNA"/>
</dbReference>
<dbReference type="GO" id="GO:0008236">
    <property type="term" value="F:serine-type peptidase activity"/>
    <property type="evidence" value="ECO:0007669"/>
    <property type="project" value="UniProtKB-UniRule"/>
</dbReference>
<evidence type="ECO:0000256" key="8">
    <source>
        <dbReference type="PIRSR" id="PIRSR036421-1"/>
    </source>
</evidence>
<evidence type="ECO:0000256" key="1">
    <source>
        <dbReference type="ARBA" id="ARBA00004496"/>
    </source>
</evidence>
<feature type="active site" description="Charge relay system" evidence="8">
    <location>
        <position position="777"/>
    </location>
</feature>
<dbReference type="InterPro" id="IPR029045">
    <property type="entry name" value="ClpP/crotonase-like_dom_sf"/>
</dbReference>
<feature type="domain" description="Tail specific protease" evidence="12">
    <location>
        <begin position="879"/>
        <end position="1062"/>
    </location>
</feature>